<evidence type="ECO:0000256" key="1">
    <source>
        <dbReference type="ARBA" id="ARBA00010466"/>
    </source>
</evidence>
<dbReference type="Proteomes" id="UP000298173">
    <property type="component" value="Unassembled WGS sequence"/>
</dbReference>
<evidence type="ECO:0000313" key="6">
    <source>
        <dbReference type="EMBL" id="TFB75392.1"/>
    </source>
</evidence>
<evidence type="ECO:0000256" key="2">
    <source>
        <dbReference type="ARBA" id="ARBA00023015"/>
    </source>
</evidence>
<keyword evidence="4" id="KW-0804">Transcription</keyword>
<dbReference type="Gene3D" id="1.10.10.10">
    <property type="entry name" value="Winged helix-like DNA-binding domain superfamily/Winged helix DNA-binding domain"/>
    <property type="match status" value="1"/>
</dbReference>
<dbReference type="InterPro" id="IPR051054">
    <property type="entry name" value="SorC_transcr_regulators"/>
</dbReference>
<dbReference type="PANTHER" id="PTHR34294:SF1">
    <property type="entry name" value="TRANSCRIPTIONAL REGULATOR LSRR"/>
    <property type="match status" value="1"/>
</dbReference>
<reference evidence="6 7" key="1">
    <citation type="submission" date="2019-03" db="EMBL/GenBank/DDBJ databases">
        <title>Genomics of glacier-inhabiting Cryobacterium strains.</title>
        <authorList>
            <person name="Liu Q."/>
            <person name="Xin Y.-H."/>
        </authorList>
    </citation>
    <scope>NUCLEOTIDE SEQUENCE [LARGE SCALE GENOMIC DNA]</scope>
    <source>
        <strain evidence="6 7">HLT2-23</strain>
    </source>
</reference>
<dbReference type="GO" id="GO:0003677">
    <property type="term" value="F:DNA binding"/>
    <property type="evidence" value="ECO:0007669"/>
    <property type="project" value="UniProtKB-KW"/>
</dbReference>
<evidence type="ECO:0000256" key="4">
    <source>
        <dbReference type="ARBA" id="ARBA00023163"/>
    </source>
</evidence>
<proteinExistence type="inferred from homology"/>
<dbReference type="AlphaFoldDB" id="A0A4R8V106"/>
<dbReference type="EMBL" id="SOEY01000008">
    <property type="protein sequence ID" value="TFB75392.1"/>
    <property type="molecule type" value="Genomic_DNA"/>
</dbReference>
<organism evidence="6 7">
    <name type="scientific">Cryobacterium glaciale</name>
    <dbReference type="NCBI Taxonomy" id="1259145"/>
    <lineage>
        <taxon>Bacteria</taxon>
        <taxon>Bacillati</taxon>
        <taxon>Actinomycetota</taxon>
        <taxon>Actinomycetes</taxon>
        <taxon>Micrococcales</taxon>
        <taxon>Microbacteriaceae</taxon>
        <taxon>Cryobacterium</taxon>
    </lineage>
</organism>
<dbReference type="OrthoDB" id="186585at2"/>
<gene>
    <name evidence="6" type="ORF">E3O06_06110</name>
</gene>
<dbReference type="SUPFAM" id="SSF100950">
    <property type="entry name" value="NagB/RpiA/CoA transferase-like"/>
    <property type="match status" value="1"/>
</dbReference>
<keyword evidence="2" id="KW-0805">Transcription regulation</keyword>
<evidence type="ECO:0000256" key="3">
    <source>
        <dbReference type="ARBA" id="ARBA00023125"/>
    </source>
</evidence>
<comment type="similarity">
    <text evidence="1">Belongs to the SorC transcriptional regulatory family.</text>
</comment>
<sequence length="334" mass="36139">MRESSCEPEIRRRVARQRRVMNIGPSELVQMAYVAQQHYRVGKSLVEIADDIDMSRFKVARLLARARETGLVTIRVNAPGTLHADLARRLAAAYGLNRAIVANTTTDLSPAIRAELGRITANLLTEIVTESDVLGIASGRTLTAIVDQLDRLAPCDVVQLTGMAGDPNQTSSDLVRRICEISGGRPFPIYAPLVVSDPQAAEAFKRQASVQATFQRMSRVTKAVLAVGSWEPPESQLSDALSDDERAELLARGVRAEISATLLDERGQRVPALEGRTLAIDIEALRNIPEVIVVAGGAQKTEALRAALNTGVVTILATDSHMAQRLLDGAPRAR</sequence>
<evidence type="ECO:0000259" key="5">
    <source>
        <dbReference type="Pfam" id="PF04198"/>
    </source>
</evidence>
<feature type="domain" description="Sugar-binding" evidence="5">
    <location>
        <begin position="84"/>
        <end position="327"/>
    </location>
</feature>
<protein>
    <submittedName>
        <fullName evidence="6">DNA-binding transcriptional regulator</fullName>
    </submittedName>
</protein>
<dbReference type="InterPro" id="IPR037171">
    <property type="entry name" value="NagB/RpiA_transferase-like"/>
</dbReference>
<accession>A0A4R8V106</accession>
<keyword evidence="3 6" id="KW-0238">DNA-binding</keyword>
<dbReference type="Pfam" id="PF04198">
    <property type="entry name" value="Sugar-bind"/>
    <property type="match status" value="1"/>
</dbReference>
<dbReference type="InterPro" id="IPR036388">
    <property type="entry name" value="WH-like_DNA-bd_sf"/>
</dbReference>
<dbReference type="InterPro" id="IPR007324">
    <property type="entry name" value="Sugar-bd_dom_put"/>
</dbReference>
<evidence type="ECO:0000313" key="7">
    <source>
        <dbReference type="Proteomes" id="UP000298173"/>
    </source>
</evidence>
<comment type="caution">
    <text evidence="6">The sequence shown here is derived from an EMBL/GenBank/DDBJ whole genome shotgun (WGS) entry which is preliminary data.</text>
</comment>
<dbReference type="PANTHER" id="PTHR34294">
    <property type="entry name" value="TRANSCRIPTIONAL REGULATOR-RELATED"/>
    <property type="match status" value="1"/>
</dbReference>
<dbReference type="Gene3D" id="3.40.50.1360">
    <property type="match status" value="1"/>
</dbReference>
<dbReference type="GO" id="GO:0030246">
    <property type="term" value="F:carbohydrate binding"/>
    <property type="evidence" value="ECO:0007669"/>
    <property type="project" value="InterPro"/>
</dbReference>
<keyword evidence="7" id="KW-1185">Reference proteome</keyword>
<name>A0A4R8V106_9MICO</name>